<dbReference type="InterPro" id="IPR038763">
    <property type="entry name" value="DHH_sf"/>
</dbReference>
<dbReference type="SUPFAM" id="SSF64182">
    <property type="entry name" value="DHH phosphoesterases"/>
    <property type="match status" value="1"/>
</dbReference>
<gene>
    <name evidence="1" type="ORF">COY14_01660</name>
</gene>
<reference evidence="2" key="1">
    <citation type="submission" date="2017-09" db="EMBL/GenBank/DDBJ databases">
        <title>Depth-based differentiation of microbial function through sediment-hosted aquifers and enrichment of novel symbionts in the deep terrestrial subsurface.</title>
        <authorList>
            <person name="Probst A.J."/>
            <person name="Ladd B."/>
            <person name="Jarett J.K."/>
            <person name="Geller-Mcgrath D.E."/>
            <person name="Sieber C.M.K."/>
            <person name="Emerson J.B."/>
            <person name="Anantharaman K."/>
            <person name="Thomas B.C."/>
            <person name="Malmstrom R."/>
            <person name="Stieglmeier M."/>
            <person name="Klingl A."/>
            <person name="Woyke T."/>
            <person name="Ryan C.M."/>
            <person name="Banfield J.F."/>
        </authorList>
    </citation>
    <scope>NUCLEOTIDE SEQUENCE [LARGE SCALE GENOMIC DNA]</scope>
</reference>
<organism evidence="1 2">
    <name type="scientific">Candidatus Roizmanbacteria bacterium CG_4_10_14_0_2_um_filter_36_9</name>
    <dbReference type="NCBI Taxonomy" id="1974823"/>
    <lineage>
        <taxon>Bacteria</taxon>
        <taxon>Candidatus Roizmaniibacteriota</taxon>
    </lineage>
</organism>
<accession>A0A2M7U4T7</accession>
<dbReference type="EMBL" id="PFOD01000034">
    <property type="protein sequence ID" value="PIZ65829.1"/>
    <property type="molecule type" value="Genomic_DNA"/>
</dbReference>
<evidence type="ECO:0000313" key="2">
    <source>
        <dbReference type="Proteomes" id="UP000230027"/>
    </source>
</evidence>
<sequence>MAKTIVTHMSPDLDAIASLWLVKRYLPGWDESEYAFVPAGETLDGIDPDADPEIIHVDTGLGKFDHHQFNERLSATKRVFDKLIEEGYIKERDINAVEQMVTFVTEIDNFGEVNFPDPTNVKYSFCLHEFIYPLRSLVKSEHELTDLIIKILDSILYTVKNEIRAETEIKDGIILDTKWGKTLVMETKNETAVKHALKKKFALVVRRDPETGSIRIKTQPDPSSDLSPLYEKILKVDKKATWFLHASKNMLLNGSSKNPNSIPSNLSLKQLIAILG</sequence>
<comment type="caution">
    <text evidence="1">The sequence shown here is derived from an EMBL/GenBank/DDBJ whole genome shotgun (WGS) entry which is preliminary data.</text>
</comment>
<dbReference type="AlphaFoldDB" id="A0A2M7U4T7"/>
<evidence type="ECO:0000313" key="1">
    <source>
        <dbReference type="EMBL" id="PIZ65829.1"/>
    </source>
</evidence>
<dbReference type="Proteomes" id="UP000230027">
    <property type="component" value="Unassembled WGS sequence"/>
</dbReference>
<name>A0A2M7U4T7_9BACT</name>
<protein>
    <submittedName>
        <fullName evidence="1">Uncharacterized protein</fullName>
    </submittedName>
</protein>
<proteinExistence type="predicted"/>